<accession>A0A0B4S097</accession>
<dbReference type="FunFam" id="3.30.70.360:FF:000001">
    <property type="entry name" value="N-acetyldiaminopimelate deacetylase"/>
    <property type="match status" value="1"/>
</dbReference>
<feature type="domain" description="Peptidase M20 dimerisation" evidence="3">
    <location>
        <begin position="188"/>
        <end position="279"/>
    </location>
</feature>
<name>A0A0B4S097_9FIRM</name>
<evidence type="ECO:0000256" key="1">
    <source>
        <dbReference type="ARBA" id="ARBA00022801"/>
    </source>
</evidence>
<dbReference type="SUPFAM" id="SSF55031">
    <property type="entry name" value="Bacterial exopeptidase dimerisation domain"/>
    <property type="match status" value="1"/>
</dbReference>
<organism evidence="4 8">
    <name type="scientific">Parvimonas micra</name>
    <dbReference type="NCBI Taxonomy" id="33033"/>
    <lineage>
        <taxon>Bacteria</taxon>
        <taxon>Bacillati</taxon>
        <taxon>Bacillota</taxon>
        <taxon>Tissierellia</taxon>
        <taxon>Tissierellales</taxon>
        <taxon>Peptoniphilaceae</taxon>
        <taxon>Parvimonas</taxon>
    </lineage>
</organism>
<dbReference type="PANTHER" id="PTHR11014:SF63">
    <property type="entry name" value="METALLOPEPTIDASE, PUTATIVE (AFU_ORTHOLOGUE AFUA_6G09600)-RELATED"/>
    <property type="match status" value="1"/>
</dbReference>
<evidence type="ECO:0000313" key="7">
    <source>
        <dbReference type="EMBL" id="WBB30541.1"/>
    </source>
</evidence>
<keyword evidence="2" id="KW-0479">Metal-binding</keyword>
<dbReference type="CDD" id="cd03886">
    <property type="entry name" value="M20_Acy1"/>
    <property type="match status" value="1"/>
</dbReference>
<dbReference type="GO" id="GO:0046872">
    <property type="term" value="F:metal ion binding"/>
    <property type="evidence" value="ECO:0007669"/>
    <property type="project" value="UniProtKB-KW"/>
</dbReference>
<evidence type="ECO:0000313" key="5">
    <source>
        <dbReference type="EMBL" id="MBF1306910.1"/>
    </source>
</evidence>
<comment type="cofactor">
    <cofactor evidence="2">
        <name>Mn(2+)</name>
        <dbReference type="ChEBI" id="CHEBI:29035"/>
    </cofactor>
    <text evidence="2">The Mn(2+) ion enhances activity.</text>
</comment>
<dbReference type="RefSeq" id="WP_004832281.1">
    <property type="nucleotide sequence ID" value="NZ_CABKNC010000004.1"/>
</dbReference>
<dbReference type="Proteomes" id="UP000758611">
    <property type="component" value="Unassembled WGS sequence"/>
</dbReference>
<dbReference type="Pfam" id="PF07687">
    <property type="entry name" value="M20_dimer"/>
    <property type="match status" value="1"/>
</dbReference>
<keyword evidence="2" id="KW-0464">Manganese</keyword>
<dbReference type="GeneID" id="93384492"/>
<dbReference type="EMBL" id="CP101412">
    <property type="protein sequence ID" value="WBB30541.1"/>
    <property type="molecule type" value="Genomic_DNA"/>
</dbReference>
<feature type="binding site" evidence="2">
    <location>
        <position position="138"/>
    </location>
    <ligand>
        <name>Mn(2+)</name>
        <dbReference type="ChEBI" id="CHEBI:29035"/>
        <label>2</label>
    </ligand>
</feature>
<keyword evidence="1" id="KW-0378">Hydrolase</keyword>
<feature type="binding site" evidence="2">
    <location>
        <position position="102"/>
    </location>
    <ligand>
        <name>Mn(2+)</name>
        <dbReference type="ChEBI" id="CHEBI:29035"/>
        <label>2</label>
    </ligand>
</feature>
<dbReference type="STRING" id="33033.NW74_01910"/>
<gene>
    <name evidence="5" type="ORF">HXM94_03910</name>
    <name evidence="7" type="ORF">NM222_06110</name>
    <name evidence="6" type="ORF">NND69_05730</name>
    <name evidence="4" type="ORF">NW74_01910</name>
</gene>
<dbReference type="InterPro" id="IPR017439">
    <property type="entry name" value="Amidohydrolase"/>
</dbReference>
<reference evidence="6" key="3">
    <citation type="submission" date="2022-07" db="EMBL/GenBank/DDBJ databases">
        <title>Parvimonas micra travels from the subgingival sulcus of the human oral cavity to the colorectal adenocarcinoma.</title>
        <authorList>
            <person name="Conde-Perez K."/>
            <person name="Buetas E."/>
            <person name="Aja-Macaya P."/>
            <person name="Martin-De Arribas E."/>
            <person name="Iglesias-Corras I."/>
            <person name="Trigo-Tasende N."/>
            <person name="Nasser-Ali M."/>
            <person name="Estevez L.S."/>
            <person name="Rumbo-Feal S."/>
            <person name="Otero-Alen B."/>
            <person name="Noguera J.F."/>
            <person name="Concha A."/>
            <person name="Pardinas-Lopez S."/>
            <person name="Carda-Dieguez M."/>
            <person name="Gomez-Randulfe I."/>
            <person name="Martinez-Lago N."/>
            <person name="Ladra S."/>
            <person name="Aparicio L.A."/>
            <person name="Bou G."/>
            <person name="Mira A."/>
            <person name="Vallejo J.A."/>
            <person name="Poza M."/>
        </authorList>
    </citation>
    <scope>NUCLEOTIDE SEQUENCE</scope>
    <source>
        <strain evidence="7">PM102KC-G-1</strain>
        <strain evidence="6">PM79KC-AC-4</strain>
    </source>
</reference>
<feature type="binding site" evidence="2">
    <location>
        <position position="104"/>
    </location>
    <ligand>
        <name>Mn(2+)</name>
        <dbReference type="ChEBI" id="CHEBI:29035"/>
        <label>2</label>
    </ligand>
</feature>
<dbReference type="SUPFAM" id="SSF53187">
    <property type="entry name" value="Zn-dependent exopeptidases"/>
    <property type="match status" value="1"/>
</dbReference>
<feature type="binding site" evidence="2">
    <location>
        <position position="365"/>
    </location>
    <ligand>
        <name>Mn(2+)</name>
        <dbReference type="ChEBI" id="CHEBI:29035"/>
        <label>2</label>
    </ligand>
</feature>
<dbReference type="PIRSF" id="PIRSF005962">
    <property type="entry name" value="Pept_M20D_amidohydro"/>
    <property type="match status" value="1"/>
</dbReference>
<reference evidence="4 8" key="1">
    <citation type="submission" date="2014-10" db="EMBL/GenBank/DDBJ databases">
        <title>Complete genome sequence of Parvimonas micra KCOM 1535 (= ChDC B708).</title>
        <authorList>
            <person name="Kook J.-K."/>
            <person name="Park S.-N."/>
            <person name="Lim Y.K."/>
            <person name="Roh H."/>
        </authorList>
    </citation>
    <scope>NUCLEOTIDE SEQUENCE [LARGE SCALE GENOMIC DNA]</scope>
    <source>
        <strain evidence="4">KCOM 1535</strain>
        <strain evidence="8">KCOM 1535 / ChDC B708</strain>
    </source>
</reference>
<dbReference type="Proteomes" id="UP001210690">
    <property type="component" value="Chromosome"/>
</dbReference>
<dbReference type="OrthoDB" id="9776731at2"/>
<feature type="binding site" evidence="2">
    <location>
        <position position="162"/>
    </location>
    <ligand>
        <name>Mn(2+)</name>
        <dbReference type="ChEBI" id="CHEBI:29035"/>
        <label>2</label>
    </ligand>
</feature>
<dbReference type="EMBL" id="CP009761">
    <property type="protein sequence ID" value="AIZ36193.1"/>
    <property type="molecule type" value="Genomic_DNA"/>
</dbReference>
<keyword evidence="8" id="KW-1185">Reference proteome</keyword>
<dbReference type="EMBL" id="JABZRE010000010">
    <property type="protein sequence ID" value="MBF1306910.1"/>
    <property type="molecule type" value="Genomic_DNA"/>
</dbReference>
<dbReference type="Pfam" id="PF01546">
    <property type="entry name" value="Peptidase_M20"/>
    <property type="match status" value="1"/>
</dbReference>
<protein>
    <submittedName>
        <fullName evidence="5">Amidohydrolase</fullName>
    </submittedName>
    <submittedName>
        <fullName evidence="6">M20 family metallopeptidase</fullName>
    </submittedName>
</protein>
<evidence type="ECO:0000313" key="6">
    <source>
        <dbReference type="EMBL" id="MCZ7407854.1"/>
    </source>
</evidence>
<reference evidence="5" key="2">
    <citation type="submission" date="2020-04" db="EMBL/GenBank/DDBJ databases">
        <title>Deep metagenomics examines the oral microbiome during advanced dental caries in children, revealing novel taxa and co-occurrences with host molecules.</title>
        <authorList>
            <person name="Baker J.L."/>
            <person name="Morton J.T."/>
            <person name="Dinis M."/>
            <person name="Alvarez R."/>
            <person name="Tran N.C."/>
            <person name="Knight R."/>
            <person name="Edlund A."/>
        </authorList>
    </citation>
    <scope>NUCLEOTIDE SEQUENCE</scope>
    <source>
        <strain evidence="5">JCVI_23_bin.11</strain>
    </source>
</reference>
<dbReference type="EMBL" id="JANDZV010000004">
    <property type="protein sequence ID" value="MCZ7407854.1"/>
    <property type="molecule type" value="Genomic_DNA"/>
</dbReference>
<evidence type="ECO:0000313" key="8">
    <source>
        <dbReference type="Proteomes" id="UP000031386"/>
    </source>
</evidence>
<dbReference type="NCBIfam" id="TIGR01891">
    <property type="entry name" value="amidohydrolases"/>
    <property type="match status" value="1"/>
</dbReference>
<dbReference type="PANTHER" id="PTHR11014">
    <property type="entry name" value="PEPTIDASE M20 FAMILY MEMBER"/>
    <property type="match status" value="1"/>
</dbReference>
<dbReference type="GO" id="GO:0050118">
    <property type="term" value="F:N-acetyldiaminopimelate deacetylase activity"/>
    <property type="evidence" value="ECO:0007669"/>
    <property type="project" value="UniProtKB-ARBA"/>
</dbReference>
<dbReference type="InterPro" id="IPR002933">
    <property type="entry name" value="Peptidase_M20"/>
</dbReference>
<evidence type="ECO:0000313" key="4">
    <source>
        <dbReference type="EMBL" id="AIZ36193.1"/>
    </source>
</evidence>
<evidence type="ECO:0000256" key="2">
    <source>
        <dbReference type="PIRSR" id="PIRSR005962-1"/>
    </source>
</evidence>
<dbReference type="Gene3D" id="3.30.70.360">
    <property type="match status" value="1"/>
</dbReference>
<evidence type="ECO:0000259" key="3">
    <source>
        <dbReference type="Pfam" id="PF07687"/>
    </source>
</evidence>
<dbReference type="InterPro" id="IPR011650">
    <property type="entry name" value="Peptidase_M20_dimer"/>
</dbReference>
<dbReference type="InterPro" id="IPR036264">
    <property type="entry name" value="Bact_exopeptidase_dim_dom"/>
</dbReference>
<dbReference type="Proteomes" id="UP000031386">
    <property type="component" value="Chromosome"/>
</dbReference>
<sequence length="392" mass="43336">MELIKDIKNLEQKVINWRRDLHKIPEIGNDLPLTTAYLKKVLDEFGVEYRTDFPNDSSILVTIRGELDGEKCIALRADTDGLPMPESLDLPFKSTNKNMHACGHDAHAAMMLGTIYTLNQMKDRLHGTVKFLLQPGEETGSGAIDMIKGGALEGVDFILALHNGNTTDELDEGKIGVKYGSMMACMDKFTIKVIGKGTHGAYPYMGIDPITTSTHIISAIQNIVSREINAVDTAVISVCMVNSGTAFNIIPEEVEIIGTVRAVSKEVRAYIAKRIGEISTNMAIAMRAKAEYEYSYGPPPVVNNKEIVDFAKQSAVNALGKENVQVLEKPILAGEDFAYYLEETKGAYVFLKNPLYVDGVAYPHHNVKFGLNEKYFINGVKFFVQAVNDYLK</sequence>
<dbReference type="Proteomes" id="UP001141458">
    <property type="component" value="Unassembled WGS sequence"/>
</dbReference>
<dbReference type="GO" id="GO:0019877">
    <property type="term" value="P:diaminopimelate biosynthetic process"/>
    <property type="evidence" value="ECO:0007669"/>
    <property type="project" value="UniProtKB-ARBA"/>
</dbReference>
<proteinExistence type="predicted"/>
<dbReference type="Gene3D" id="3.40.630.10">
    <property type="entry name" value="Zn peptidases"/>
    <property type="match status" value="1"/>
</dbReference>
<dbReference type="AlphaFoldDB" id="A0A0B4S097"/>
<dbReference type="KEGG" id="pmic:NW74_01910"/>